<dbReference type="Proteomes" id="UP000735302">
    <property type="component" value="Unassembled WGS sequence"/>
</dbReference>
<gene>
    <name evidence="1" type="ORF">PoB_000549400</name>
</gene>
<evidence type="ECO:0000313" key="1">
    <source>
        <dbReference type="EMBL" id="GFN78988.1"/>
    </source>
</evidence>
<evidence type="ECO:0000313" key="2">
    <source>
        <dbReference type="Proteomes" id="UP000735302"/>
    </source>
</evidence>
<name>A0AAV3Y7U3_9GAST</name>
<protein>
    <submittedName>
        <fullName evidence="1">Uncharacterized protein</fullName>
    </submittedName>
</protein>
<sequence>MKVHLIDDAEAGEFVNLILNLGNANHLLEVGISRRSLRCGVEIVDGKLLDYIHAVTCHLSHRSGIRRGAAEDLLTTAFHSSLSSAFRKVFLSSSPVHSLMLSSQRFFCLPPSASIYSTLHDGLRKAR</sequence>
<reference evidence="1 2" key="1">
    <citation type="journal article" date="2021" name="Elife">
        <title>Chloroplast acquisition without the gene transfer in kleptoplastic sea slugs, Plakobranchus ocellatus.</title>
        <authorList>
            <person name="Maeda T."/>
            <person name="Takahashi S."/>
            <person name="Yoshida T."/>
            <person name="Shimamura S."/>
            <person name="Takaki Y."/>
            <person name="Nagai Y."/>
            <person name="Toyoda A."/>
            <person name="Suzuki Y."/>
            <person name="Arimoto A."/>
            <person name="Ishii H."/>
            <person name="Satoh N."/>
            <person name="Nishiyama T."/>
            <person name="Hasebe M."/>
            <person name="Maruyama T."/>
            <person name="Minagawa J."/>
            <person name="Obokata J."/>
            <person name="Shigenobu S."/>
        </authorList>
    </citation>
    <scope>NUCLEOTIDE SEQUENCE [LARGE SCALE GENOMIC DNA]</scope>
</reference>
<organism evidence="1 2">
    <name type="scientific">Plakobranchus ocellatus</name>
    <dbReference type="NCBI Taxonomy" id="259542"/>
    <lineage>
        <taxon>Eukaryota</taxon>
        <taxon>Metazoa</taxon>
        <taxon>Spiralia</taxon>
        <taxon>Lophotrochozoa</taxon>
        <taxon>Mollusca</taxon>
        <taxon>Gastropoda</taxon>
        <taxon>Heterobranchia</taxon>
        <taxon>Euthyneura</taxon>
        <taxon>Panpulmonata</taxon>
        <taxon>Sacoglossa</taxon>
        <taxon>Placobranchoidea</taxon>
        <taxon>Plakobranchidae</taxon>
        <taxon>Plakobranchus</taxon>
    </lineage>
</organism>
<dbReference type="EMBL" id="BLXT01000624">
    <property type="protein sequence ID" value="GFN78988.1"/>
    <property type="molecule type" value="Genomic_DNA"/>
</dbReference>
<keyword evidence="2" id="KW-1185">Reference proteome</keyword>
<proteinExistence type="predicted"/>
<dbReference type="AlphaFoldDB" id="A0AAV3Y7U3"/>
<comment type="caution">
    <text evidence="1">The sequence shown here is derived from an EMBL/GenBank/DDBJ whole genome shotgun (WGS) entry which is preliminary data.</text>
</comment>
<accession>A0AAV3Y7U3</accession>